<reference evidence="9 10" key="1">
    <citation type="submission" date="2016-11" db="EMBL/GenBank/DDBJ databases">
        <authorList>
            <person name="Jaros S."/>
            <person name="Januszkiewicz K."/>
            <person name="Wedrychowicz H."/>
        </authorList>
    </citation>
    <scope>NUCLEOTIDE SEQUENCE [LARGE SCALE GENOMIC DNA]</scope>
    <source>
        <strain evidence="9 10">DSM 9705</strain>
    </source>
</reference>
<dbReference type="InterPro" id="IPR001789">
    <property type="entry name" value="Sig_transdc_resp-reg_receiver"/>
</dbReference>
<dbReference type="PROSITE" id="PS50109">
    <property type="entry name" value="HIS_KIN"/>
    <property type="match status" value="1"/>
</dbReference>
<dbReference type="Pfam" id="PF10114">
    <property type="entry name" value="PocR"/>
    <property type="match status" value="1"/>
</dbReference>
<dbReference type="SMART" id="SM00086">
    <property type="entry name" value="PAC"/>
    <property type="match status" value="2"/>
</dbReference>
<dbReference type="NCBIfam" id="TIGR00229">
    <property type="entry name" value="sensory_box"/>
    <property type="match status" value="2"/>
</dbReference>
<feature type="domain" description="PAS" evidence="7">
    <location>
        <begin position="374"/>
        <end position="402"/>
    </location>
</feature>
<dbReference type="SMART" id="SM00091">
    <property type="entry name" value="PAS"/>
    <property type="match status" value="2"/>
</dbReference>
<proteinExistence type="predicted"/>
<keyword evidence="3 4" id="KW-0597">Phosphoprotein</keyword>
<dbReference type="OrthoDB" id="9806821at2"/>
<dbReference type="SMART" id="SM00387">
    <property type="entry name" value="HATPase_c"/>
    <property type="match status" value="1"/>
</dbReference>
<dbReference type="InterPro" id="IPR018771">
    <property type="entry name" value="PocR_dom"/>
</dbReference>
<dbReference type="SUPFAM" id="SSF55785">
    <property type="entry name" value="PYP-like sensor domain (PAS domain)"/>
    <property type="match status" value="2"/>
</dbReference>
<name>A0A1M5YG67_9BACT</name>
<dbReference type="InterPro" id="IPR001610">
    <property type="entry name" value="PAC"/>
</dbReference>
<dbReference type="AlphaFoldDB" id="A0A1M5YG67"/>
<evidence type="ECO:0000259" key="7">
    <source>
        <dbReference type="PROSITE" id="PS50112"/>
    </source>
</evidence>
<dbReference type="GO" id="GO:0000155">
    <property type="term" value="F:phosphorelay sensor kinase activity"/>
    <property type="evidence" value="ECO:0007669"/>
    <property type="project" value="InterPro"/>
</dbReference>
<dbReference type="InterPro" id="IPR004358">
    <property type="entry name" value="Sig_transdc_His_kin-like_C"/>
</dbReference>
<dbReference type="SUPFAM" id="SSF52172">
    <property type="entry name" value="CheY-like"/>
    <property type="match status" value="1"/>
</dbReference>
<dbReference type="Pfam" id="PF08447">
    <property type="entry name" value="PAS_3"/>
    <property type="match status" value="1"/>
</dbReference>
<dbReference type="RefSeq" id="WP_073378922.1">
    <property type="nucleotide sequence ID" value="NZ_FQXS01000036.1"/>
</dbReference>
<evidence type="ECO:0000259" key="6">
    <source>
        <dbReference type="PROSITE" id="PS50110"/>
    </source>
</evidence>
<dbReference type="InterPro" id="IPR036890">
    <property type="entry name" value="HATPase_C_sf"/>
</dbReference>
<dbReference type="CDD" id="cd00130">
    <property type="entry name" value="PAS"/>
    <property type="match status" value="2"/>
</dbReference>
<dbReference type="STRING" id="1121409.SAMN02745124_03983"/>
<feature type="domain" description="Response regulatory" evidence="6">
    <location>
        <begin position="927"/>
        <end position="1043"/>
    </location>
</feature>
<dbReference type="InterPro" id="IPR013655">
    <property type="entry name" value="PAS_fold_3"/>
</dbReference>
<dbReference type="Pfam" id="PF02518">
    <property type="entry name" value="HATPase_c"/>
    <property type="match status" value="1"/>
</dbReference>
<dbReference type="InterPro" id="IPR036097">
    <property type="entry name" value="HisK_dim/P_sf"/>
</dbReference>
<dbReference type="PROSITE" id="PS50112">
    <property type="entry name" value="PAS"/>
    <property type="match status" value="1"/>
</dbReference>
<dbReference type="InterPro" id="IPR011006">
    <property type="entry name" value="CheY-like_superfamily"/>
</dbReference>
<dbReference type="EC" id="2.7.13.3" evidence="2"/>
<evidence type="ECO:0000256" key="3">
    <source>
        <dbReference type="ARBA" id="ARBA00022553"/>
    </source>
</evidence>
<feature type="modified residue" description="4-aspartylphosphate" evidence="4">
    <location>
        <position position="978"/>
    </location>
</feature>
<dbReference type="InterPro" id="IPR005467">
    <property type="entry name" value="His_kinase_dom"/>
</dbReference>
<dbReference type="Pfam" id="PF00072">
    <property type="entry name" value="Response_reg"/>
    <property type="match status" value="1"/>
</dbReference>
<sequence>MADNRASRNNNPTLSPPNLKECQDILLNAPIGIYASIPEGRFIDANPALARLYGYDSLHELIDAISDINAQIYVDPTDRKHFVRQLKDHGKLISHQCRQRRKDGSFFWASEYARAVCDDAGKLTHYQGFIIDISDQKRVEEALEKRLLALLQPHDTMGDIAIEDLFAITDLQRLQDQFAQATGVASIITHTDGRPVTKPSNFCRLCSDIIRTTDVGRANCFHSDAMIGRACVEGPTVQKCLSGGIWEAGAGITVGGRHIANWLIGQVRDETQPEEQIRAYARGIGASEEAVIEAYRDVPTMPREQFERIAQMLFTLANQMSSTAYQNVQQARFISERKKVELAIREREGLLKSVLRSAPVGIGVVINRVIKQANQRLCEISGYSAEELIGQSARIFYPDDEEFTTVGARIYALIGDHGTGSVETRWRHKDGTMIDILLSSTPIVASDLSKGVTFSALDITERKDNERALRLSENKLAGYARQMEQFSISASSMLSIKDENIVFARISQAIVDYSDFRRVLISLFKDEAPYRDIIGYGGISEEVVARLADIPLPKSWYDHVFVQGLRLGQSSYYIPHTMKHILNQDATVYGEEHAPVSESAWHPEDNLFVRLSDEQGTFIGVISVDESKSGLRPSLETVRPLEVYAGMIGQIIVLKREQANRERLEEQLRMAQKMESVGRLAGGVAHDFNNMLGVILGYSELALAQIGTEQPISGALQGIHQAARRSADLTQQLLAFARKQEVVPRVLDLNEVLAGMLDMLKRLIGEHIDLVWQPGDHLAPVNMDPSQIDQILANLCINARDAMKDTGRIVIETGNAAVDDADTSRYAEAVPGHYVLLSVSDDGCGIDPETRSHLFEPFFTTKDIGKGTGLGLATVYGIVKQNNGFVIVDSESGRGTTFSIYLPSHDEHINTPSPPASKKTSVSGTETILLVEDEPMILEMTTIMLRDHGYHVLGASLPAEAIHLARTHSGQIHLLLTDVIMPDMNGRDLANQILACHSGLDCLFMSGYTADVIADHGVLDEGVHFIQKPFTMQDLAVKVRAIFDVHPH</sequence>
<dbReference type="CDD" id="cd00082">
    <property type="entry name" value="HisKA"/>
    <property type="match status" value="1"/>
</dbReference>
<dbReference type="InterPro" id="IPR000700">
    <property type="entry name" value="PAS-assoc_C"/>
</dbReference>
<dbReference type="PANTHER" id="PTHR43065">
    <property type="entry name" value="SENSOR HISTIDINE KINASE"/>
    <property type="match status" value="1"/>
</dbReference>
<dbReference type="Gene3D" id="3.30.565.10">
    <property type="entry name" value="Histidine kinase-like ATPase, C-terminal domain"/>
    <property type="match status" value="1"/>
</dbReference>
<feature type="domain" description="PAC" evidence="8">
    <location>
        <begin position="93"/>
        <end position="145"/>
    </location>
</feature>
<dbReference type="InterPro" id="IPR000014">
    <property type="entry name" value="PAS"/>
</dbReference>
<dbReference type="SMART" id="SM00448">
    <property type="entry name" value="REC"/>
    <property type="match status" value="1"/>
</dbReference>
<dbReference type="Pfam" id="PF13426">
    <property type="entry name" value="PAS_9"/>
    <property type="match status" value="1"/>
</dbReference>
<accession>A0A1M5YG67</accession>
<dbReference type="SUPFAM" id="SSF55874">
    <property type="entry name" value="ATPase domain of HSP90 chaperone/DNA topoisomerase II/histidine kinase"/>
    <property type="match status" value="1"/>
</dbReference>
<dbReference type="Proteomes" id="UP000184139">
    <property type="component" value="Unassembled WGS sequence"/>
</dbReference>
<gene>
    <name evidence="9" type="ORF">SAMN02745124_03983</name>
</gene>
<dbReference type="SUPFAM" id="SSF47384">
    <property type="entry name" value="Homodimeric domain of signal transducing histidine kinase"/>
    <property type="match status" value="1"/>
</dbReference>
<evidence type="ECO:0000259" key="5">
    <source>
        <dbReference type="PROSITE" id="PS50109"/>
    </source>
</evidence>
<dbReference type="PANTHER" id="PTHR43065:SF42">
    <property type="entry name" value="TWO-COMPONENT SENSOR PPRA"/>
    <property type="match status" value="1"/>
</dbReference>
<evidence type="ECO:0000256" key="1">
    <source>
        <dbReference type="ARBA" id="ARBA00000085"/>
    </source>
</evidence>
<dbReference type="PROSITE" id="PS50113">
    <property type="entry name" value="PAC"/>
    <property type="match status" value="2"/>
</dbReference>
<feature type="domain" description="Histidine kinase" evidence="5">
    <location>
        <begin position="683"/>
        <end position="906"/>
    </location>
</feature>
<dbReference type="InterPro" id="IPR035965">
    <property type="entry name" value="PAS-like_dom_sf"/>
</dbReference>
<dbReference type="InterPro" id="IPR003594">
    <property type="entry name" value="HATPase_dom"/>
</dbReference>
<protein>
    <recommendedName>
        <fullName evidence="2">histidine kinase</fullName>
        <ecNumber evidence="2">2.7.13.3</ecNumber>
    </recommendedName>
</protein>
<evidence type="ECO:0000313" key="9">
    <source>
        <dbReference type="EMBL" id="SHI10899.1"/>
    </source>
</evidence>
<feature type="domain" description="PAC" evidence="8">
    <location>
        <begin position="420"/>
        <end position="471"/>
    </location>
</feature>
<dbReference type="SMART" id="SM00388">
    <property type="entry name" value="HisKA"/>
    <property type="match status" value="1"/>
</dbReference>
<keyword evidence="10" id="KW-1185">Reference proteome</keyword>
<dbReference type="PROSITE" id="PS50110">
    <property type="entry name" value="RESPONSE_REGULATORY"/>
    <property type="match status" value="1"/>
</dbReference>
<evidence type="ECO:0000313" key="10">
    <source>
        <dbReference type="Proteomes" id="UP000184139"/>
    </source>
</evidence>
<evidence type="ECO:0000256" key="2">
    <source>
        <dbReference type="ARBA" id="ARBA00012438"/>
    </source>
</evidence>
<dbReference type="EMBL" id="FQXS01000036">
    <property type="protein sequence ID" value="SHI10899.1"/>
    <property type="molecule type" value="Genomic_DNA"/>
</dbReference>
<comment type="catalytic activity">
    <reaction evidence="1">
        <text>ATP + protein L-histidine = ADP + protein N-phospho-L-histidine.</text>
        <dbReference type="EC" id="2.7.13.3"/>
    </reaction>
</comment>
<evidence type="ECO:0000256" key="4">
    <source>
        <dbReference type="PROSITE-ProRule" id="PRU00169"/>
    </source>
</evidence>
<organism evidence="9 10">
    <name type="scientific">Desulfofustis glycolicus DSM 9705</name>
    <dbReference type="NCBI Taxonomy" id="1121409"/>
    <lineage>
        <taxon>Bacteria</taxon>
        <taxon>Pseudomonadati</taxon>
        <taxon>Thermodesulfobacteriota</taxon>
        <taxon>Desulfobulbia</taxon>
        <taxon>Desulfobulbales</taxon>
        <taxon>Desulfocapsaceae</taxon>
        <taxon>Desulfofustis</taxon>
    </lineage>
</organism>
<dbReference type="Gene3D" id="1.10.287.130">
    <property type="match status" value="1"/>
</dbReference>
<dbReference type="InterPro" id="IPR003661">
    <property type="entry name" value="HisK_dim/P_dom"/>
</dbReference>
<dbReference type="Gene3D" id="3.40.50.2300">
    <property type="match status" value="1"/>
</dbReference>
<evidence type="ECO:0000259" key="8">
    <source>
        <dbReference type="PROSITE" id="PS50113"/>
    </source>
</evidence>
<dbReference type="Gene3D" id="3.30.450.20">
    <property type="entry name" value="PAS domain"/>
    <property type="match status" value="2"/>
</dbReference>
<dbReference type="PRINTS" id="PR00344">
    <property type="entry name" value="BCTRLSENSOR"/>
</dbReference>